<dbReference type="SUPFAM" id="SSF54427">
    <property type="entry name" value="NTF2-like"/>
    <property type="match status" value="1"/>
</dbReference>
<keyword evidence="4" id="KW-1185">Reference proteome</keyword>
<evidence type="ECO:0000256" key="1">
    <source>
        <dbReference type="SAM" id="SignalP"/>
    </source>
</evidence>
<dbReference type="CDD" id="cd00531">
    <property type="entry name" value="NTF2_like"/>
    <property type="match status" value="1"/>
</dbReference>
<dbReference type="RefSeq" id="WP_011646709.1">
    <property type="nucleotide sequence ID" value="NZ_ARYI01000009.1"/>
</dbReference>
<evidence type="ECO:0000313" key="4">
    <source>
        <dbReference type="Proteomes" id="UP000025061"/>
    </source>
</evidence>
<feature type="domain" description="SnoaL-like" evidence="2">
    <location>
        <begin position="37"/>
        <end position="150"/>
    </location>
</feature>
<dbReference type="AlphaFoldDB" id="A0A059FPX9"/>
<dbReference type="Proteomes" id="UP000025061">
    <property type="component" value="Unassembled WGS sequence"/>
</dbReference>
<comment type="caution">
    <text evidence="3">The sequence shown here is derived from an EMBL/GenBank/DDBJ whole genome shotgun (WGS) entry which is preliminary data.</text>
</comment>
<evidence type="ECO:0000259" key="2">
    <source>
        <dbReference type="Pfam" id="PF13474"/>
    </source>
</evidence>
<sequence>MKTYIIAIFTAALLGVAGPASAHESAHPEAPGSPAGIVDAFAAALDAGDTAALSALMAPDIQIAESGGIERSLEEYRSHHMGADIEFSKAVETKVLSRHVFEGEGLATVMTEAVSTGTFRGKDVNSRLMETMVLKQTDGDWKIVHIHWSSAKISEGDSH</sequence>
<dbReference type="OrthoDB" id="5574313at2"/>
<organism evidence="3 4">
    <name type="scientific">Hyphomonas hirschiana VP5</name>
    <dbReference type="NCBI Taxonomy" id="1280951"/>
    <lineage>
        <taxon>Bacteria</taxon>
        <taxon>Pseudomonadati</taxon>
        <taxon>Pseudomonadota</taxon>
        <taxon>Alphaproteobacteria</taxon>
        <taxon>Hyphomonadales</taxon>
        <taxon>Hyphomonadaceae</taxon>
        <taxon>Hyphomonas</taxon>
    </lineage>
</organism>
<dbReference type="InterPro" id="IPR032710">
    <property type="entry name" value="NTF2-like_dom_sf"/>
</dbReference>
<dbReference type="InterPro" id="IPR037401">
    <property type="entry name" value="SnoaL-like"/>
</dbReference>
<evidence type="ECO:0000313" key="3">
    <source>
        <dbReference type="EMBL" id="KCZ92508.1"/>
    </source>
</evidence>
<accession>A0A059FPX9</accession>
<proteinExistence type="predicted"/>
<feature type="signal peptide" evidence="1">
    <location>
        <begin position="1"/>
        <end position="22"/>
    </location>
</feature>
<gene>
    <name evidence="3" type="ORF">HHI_11031</name>
</gene>
<dbReference type="Gene3D" id="3.10.450.50">
    <property type="match status" value="1"/>
</dbReference>
<feature type="chain" id="PRO_5001578261" description="SnoaL-like domain-containing protein" evidence="1">
    <location>
        <begin position="23"/>
        <end position="159"/>
    </location>
</feature>
<dbReference type="EMBL" id="ARYI01000009">
    <property type="protein sequence ID" value="KCZ92508.1"/>
    <property type="molecule type" value="Genomic_DNA"/>
</dbReference>
<name>A0A059FPX9_9PROT</name>
<dbReference type="PATRIC" id="fig|1280951.3.peg.2222"/>
<protein>
    <recommendedName>
        <fullName evidence="2">SnoaL-like domain-containing protein</fullName>
    </recommendedName>
</protein>
<reference evidence="3 4" key="1">
    <citation type="submission" date="2013-04" db="EMBL/GenBank/DDBJ databases">
        <title>Hyphomonas hirschiana VP5 Genome Sequencing.</title>
        <authorList>
            <person name="Lai Q."/>
            <person name="Shao Z."/>
        </authorList>
    </citation>
    <scope>NUCLEOTIDE SEQUENCE [LARGE SCALE GENOMIC DNA]</scope>
    <source>
        <strain evidence="3 4">VP5</strain>
    </source>
</reference>
<keyword evidence="1" id="KW-0732">Signal</keyword>
<dbReference type="Pfam" id="PF13474">
    <property type="entry name" value="SnoaL_3"/>
    <property type="match status" value="1"/>
</dbReference>